<comment type="caution">
    <text evidence="1">The sequence shown here is derived from an EMBL/GenBank/DDBJ whole genome shotgun (WGS) entry which is preliminary data.</text>
</comment>
<name>A0A3R6YUT9_APHAT</name>
<sequence>MTELLILDGRPHTRCSACFERLHHFKDRTDFDRDGIDRVKWVWGWNTCKLGKKFYRTYMPDDAVNMATLNGVLEVPFYTDSGNDANIISEEMLEALKTKTEDDVVQLVKTWKGYAWLEHQSHEDGDDVGEPDEDEVNCLRGGDSPFANGEQDLEKLDEEATASLSEKAFETLKIKHVKTRKLKEIVTQVSAKGVWRAQFRGTISERTKHGHQAQGRCPAAPGPSFRDEVPGCIWKPA</sequence>
<evidence type="ECO:0000313" key="1">
    <source>
        <dbReference type="EMBL" id="RHZ24920.1"/>
    </source>
</evidence>
<dbReference type="VEuPathDB" id="FungiDB:H257_18790"/>
<organism evidence="1 2">
    <name type="scientific">Aphanomyces astaci</name>
    <name type="common">Crayfish plague agent</name>
    <dbReference type="NCBI Taxonomy" id="112090"/>
    <lineage>
        <taxon>Eukaryota</taxon>
        <taxon>Sar</taxon>
        <taxon>Stramenopiles</taxon>
        <taxon>Oomycota</taxon>
        <taxon>Saprolegniomycetes</taxon>
        <taxon>Saprolegniales</taxon>
        <taxon>Verrucalvaceae</taxon>
        <taxon>Aphanomyces</taxon>
    </lineage>
</organism>
<proteinExistence type="predicted"/>
<protein>
    <submittedName>
        <fullName evidence="1">Uncharacterized protein</fullName>
    </submittedName>
</protein>
<evidence type="ECO:0000313" key="2">
    <source>
        <dbReference type="Proteomes" id="UP000285430"/>
    </source>
</evidence>
<reference evidence="1 2" key="1">
    <citation type="submission" date="2018-08" db="EMBL/GenBank/DDBJ databases">
        <title>Aphanomyces genome sequencing and annotation.</title>
        <authorList>
            <person name="Minardi D."/>
            <person name="Oidtmann B."/>
            <person name="Van Der Giezen M."/>
            <person name="Studholme D.J."/>
        </authorList>
    </citation>
    <scope>NUCLEOTIDE SEQUENCE [LARGE SCALE GENOMIC DNA]</scope>
    <source>
        <strain evidence="1 2">Da</strain>
    </source>
</reference>
<dbReference type="AlphaFoldDB" id="A0A3R6YUT9"/>
<accession>A0A3R6YUT9</accession>
<gene>
    <name evidence="1" type="ORF">DYB37_008872</name>
</gene>
<dbReference type="EMBL" id="QUTH01002621">
    <property type="protein sequence ID" value="RHZ24920.1"/>
    <property type="molecule type" value="Genomic_DNA"/>
</dbReference>
<dbReference type="Proteomes" id="UP000285430">
    <property type="component" value="Unassembled WGS sequence"/>
</dbReference>